<reference evidence="5" key="1">
    <citation type="submission" date="2020-11" db="EMBL/GenBank/DDBJ databases">
        <authorList>
            <consortium name="DOE Joint Genome Institute"/>
            <person name="Ahrendt S."/>
            <person name="Riley R."/>
            <person name="Andreopoulos W."/>
            <person name="Labutti K."/>
            <person name="Pangilinan J."/>
            <person name="Ruiz-Duenas F.J."/>
            <person name="Barrasa J.M."/>
            <person name="Sanchez-Garcia M."/>
            <person name="Camarero S."/>
            <person name="Miyauchi S."/>
            <person name="Serrano A."/>
            <person name="Linde D."/>
            <person name="Babiker R."/>
            <person name="Drula E."/>
            <person name="Ayuso-Fernandez I."/>
            <person name="Pacheco R."/>
            <person name="Padilla G."/>
            <person name="Ferreira P."/>
            <person name="Barriuso J."/>
            <person name="Kellner H."/>
            <person name="Castanera R."/>
            <person name="Alfaro M."/>
            <person name="Ramirez L."/>
            <person name="Pisabarro A.G."/>
            <person name="Kuo A."/>
            <person name="Tritt A."/>
            <person name="Lipzen A."/>
            <person name="He G."/>
            <person name="Yan M."/>
            <person name="Ng V."/>
            <person name="Cullen D."/>
            <person name="Martin F."/>
            <person name="Rosso M.-N."/>
            <person name="Henrissat B."/>
            <person name="Hibbett D."/>
            <person name="Martinez A.T."/>
            <person name="Grigoriev I.V."/>
        </authorList>
    </citation>
    <scope>NUCLEOTIDE SEQUENCE</scope>
    <source>
        <strain evidence="5">ATCC 90797</strain>
    </source>
</reference>
<organism evidence="5 6">
    <name type="scientific">Pleurotus eryngii</name>
    <name type="common">Boletus of the steppes</name>
    <dbReference type="NCBI Taxonomy" id="5323"/>
    <lineage>
        <taxon>Eukaryota</taxon>
        <taxon>Fungi</taxon>
        <taxon>Dikarya</taxon>
        <taxon>Basidiomycota</taxon>
        <taxon>Agaricomycotina</taxon>
        <taxon>Agaricomycetes</taxon>
        <taxon>Agaricomycetidae</taxon>
        <taxon>Agaricales</taxon>
        <taxon>Pleurotineae</taxon>
        <taxon>Pleurotaceae</taxon>
        <taxon>Pleurotus</taxon>
    </lineage>
</organism>
<dbReference type="Pfam" id="PF00069">
    <property type="entry name" value="Pkinase"/>
    <property type="match status" value="1"/>
</dbReference>
<evidence type="ECO:0000259" key="4">
    <source>
        <dbReference type="PROSITE" id="PS50011"/>
    </source>
</evidence>
<feature type="compositionally biased region" description="Basic and acidic residues" evidence="3">
    <location>
        <begin position="551"/>
        <end position="565"/>
    </location>
</feature>
<dbReference type="SMART" id="SM00220">
    <property type="entry name" value="S_TKc"/>
    <property type="match status" value="1"/>
</dbReference>
<accession>A0A9P6A7R3</accession>
<dbReference type="AlphaFoldDB" id="A0A9P6A7R3"/>
<feature type="compositionally biased region" description="Basic and acidic residues" evidence="3">
    <location>
        <begin position="337"/>
        <end position="349"/>
    </location>
</feature>
<feature type="region of interest" description="Disordered" evidence="3">
    <location>
        <begin position="326"/>
        <end position="349"/>
    </location>
</feature>
<keyword evidence="2" id="KW-0067">ATP-binding</keyword>
<dbReference type="PROSITE" id="PS50011">
    <property type="entry name" value="PROTEIN_KINASE_DOM"/>
    <property type="match status" value="1"/>
</dbReference>
<feature type="compositionally biased region" description="Acidic residues" evidence="3">
    <location>
        <begin position="404"/>
        <end position="413"/>
    </location>
</feature>
<name>A0A9P6A7R3_PLEER</name>
<evidence type="ECO:0000313" key="5">
    <source>
        <dbReference type="EMBL" id="KAF9499274.1"/>
    </source>
</evidence>
<dbReference type="EMBL" id="MU154533">
    <property type="protein sequence ID" value="KAF9499274.1"/>
    <property type="molecule type" value="Genomic_DNA"/>
</dbReference>
<keyword evidence="1" id="KW-0547">Nucleotide-binding</keyword>
<proteinExistence type="predicted"/>
<evidence type="ECO:0000313" key="6">
    <source>
        <dbReference type="Proteomes" id="UP000807025"/>
    </source>
</evidence>
<feature type="region of interest" description="Disordered" evidence="3">
    <location>
        <begin position="376"/>
        <end position="600"/>
    </location>
</feature>
<feature type="domain" description="Protein kinase" evidence="4">
    <location>
        <begin position="22"/>
        <end position="332"/>
    </location>
</feature>
<keyword evidence="6" id="KW-1185">Reference proteome</keyword>
<evidence type="ECO:0000256" key="3">
    <source>
        <dbReference type="SAM" id="MobiDB-lite"/>
    </source>
</evidence>
<sequence>MHLSIKDAILPQPPSFVKKKSYEVHNVLGEGTFGQVVRATWHVPLEQVAVAEHGAAAGESSKSAASSSKRQSTFLGKPKKNKNGDGASDSEKTDSGMVKEVALKIIPKKKVKGNEATVWGEMDVLKGLNHPNIVKFYEWFESRSKYYLSFELATGGELFERILQKGKFTEQDAVAVVRSILSGVQYLHDHDIVHRDLKPENILYRTKDPDSDIVIADFGIAKHLHSPEEQLHSLAGSFGYVAPEVLNKEGHGKAVDIWSTGIVTYVLLCGYSPFRSDDVRVLIRETTEAKIEFHERYWRNVSIQAKDFIRSLLNPDPKERPTALEALQDPWLTTHEPSTEHDLSTGLRDHFDPKARWRSAIASARAISRLSGLAKTNTSSSLNSNGSKLGRSDTSGASSGGWLDSDDDDDDDGVQPKHADGSALSKMKTTGITSKLGRPAEPGSNENITVIPPDGEPAAKQEQVPDVGLPAEAHELKHETHQGAHTPLHRKKAETLAQIGISSPPSSSAGQVDAPQTPTTPKAFAKKRESASTTTSARGASEGQPPSGKDQGQEQREQEKTDARALRMPGSFDLSDDEDDPHAHDHDHEHGHHHNHHHRSWVSMLRNLHVSKK</sequence>
<gene>
    <name evidence="5" type="ORF">BDN71DRAFT_230735</name>
</gene>
<dbReference type="GO" id="GO:0004672">
    <property type="term" value="F:protein kinase activity"/>
    <property type="evidence" value="ECO:0007669"/>
    <property type="project" value="InterPro"/>
</dbReference>
<dbReference type="Proteomes" id="UP000807025">
    <property type="component" value="Unassembled WGS sequence"/>
</dbReference>
<dbReference type="GO" id="GO:0005524">
    <property type="term" value="F:ATP binding"/>
    <property type="evidence" value="ECO:0007669"/>
    <property type="project" value="UniProtKB-KW"/>
</dbReference>
<dbReference type="PANTHER" id="PTHR24347">
    <property type="entry name" value="SERINE/THREONINE-PROTEIN KINASE"/>
    <property type="match status" value="1"/>
</dbReference>
<dbReference type="InterPro" id="IPR008271">
    <property type="entry name" value="Ser/Thr_kinase_AS"/>
</dbReference>
<dbReference type="CDD" id="cd05117">
    <property type="entry name" value="STKc_CAMK"/>
    <property type="match status" value="1"/>
</dbReference>
<dbReference type="InterPro" id="IPR011009">
    <property type="entry name" value="Kinase-like_dom_sf"/>
</dbReference>
<feature type="region of interest" description="Disordered" evidence="3">
    <location>
        <begin position="58"/>
        <end position="94"/>
    </location>
</feature>
<dbReference type="Gene3D" id="1.10.510.10">
    <property type="entry name" value="Transferase(Phosphotransferase) domain 1"/>
    <property type="match status" value="1"/>
</dbReference>
<feature type="compositionally biased region" description="Low complexity" evidence="3">
    <location>
        <begin position="497"/>
        <end position="511"/>
    </location>
</feature>
<dbReference type="PROSITE" id="PS00108">
    <property type="entry name" value="PROTEIN_KINASE_ST"/>
    <property type="match status" value="1"/>
</dbReference>
<feature type="compositionally biased region" description="Low complexity" evidence="3">
    <location>
        <begin position="58"/>
        <end position="69"/>
    </location>
</feature>
<protein>
    <submittedName>
        <fullName evidence="5">Pkinase-domain-containing protein</fullName>
    </submittedName>
</protein>
<dbReference type="Gene3D" id="3.30.200.20">
    <property type="entry name" value="Phosphorylase Kinase, domain 1"/>
    <property type="match status" value="2"/>
</dbReference>
<evidence type="ECO:0000256" key="1">
    <source>
        <dbReference type="ARBA" id="ARBA00022741"/>
    </source>
</evidence>
<comment type="caution">
    <text evidence="5">The sequence shown here is derived from an EMBL/GenBank/DDBJ whole genome shotgun (WGS) entry which is preliminary data.</text>
</comment>
<feature type="compositionally biased region" description="Basic and acidic residues" evidence="3">
    <location>
        <begin position="472"/>
        <end position="482"/>
    </location>
</feature>
<dbReference type="FunFam" id="1.10.510.10:FF:000571">
    <property type="entry name" value="Maternal embryonic leucine zipper kinase"/>
    <property type="match status" value="1"/>
</dbReference>
<feature type="compositionally biased region" description="Low complexity" evidence="3">
    <location>
        <begin position="376"/>
        <end position="403"/>
    </location>
</feature>
<evidence type="ECO:0000256" key="2">
    <source>
        <dbReference type="ARBA" id="ARBA00022840"/>
    </source>
</evidence>
<dbReference type="SUPFAM" id="SSF56112">
    <property type="entry name" value="Protein kinase-like (PK-like)"/>
    <property type="match status" value="1"/>
</dbReference>
<feature type="compositionally biased region" description="Basic residues" evidence="3">
    <location>
        <begin position="591"/>
        <end position="600"/>
    </location>
</feature>
<dbReference type="OrthoDB" id="40902at2759"/>
<feature type="compositionally biased region" description="Basic and acidic residues" evidence="3">
    <location>
        <begin position="581"/>
        <end position="590"/>
    </location>
</feature>
<feature type="compositionally biased region" description="Low complexity" evidence="3">
    <location>
        <begin position="531"/>
        <end position="543"/>
    </location>
</feature>
<dbReference type="InterPro" id="IPR000719">
    <property type="entry name" value="Prot_kinase_dom"/>
</dbReference>